<dbReference type="PANTHER" id="PTHR47053:SF1">
    <property type="entry name" value="MUREIN DD-ENDOPEPTIDASE MEPH-RELATED"/>
    <property type="match status" value="1"/>
</dbReference>
<dbReference type="RefSeq" id="WP_138192073.1">
    <property type="nucleotide sequence ID" value="NZ_VCIW01000001.1"/>
</dbReference>
<organism evidence="8 9">
    <name type="scientific">Paenibacillus antri</name>
    <dbReference type="NCBI Taxonomy" id="2582848"/>
    <lineage>
        <taxon>Bacteria</taxon>
        <taxon>Bacillati</taxon>
        <taxon>Bacillota</taxon>
        <taxon>Bacilli</taxon>
        <taxon>Bacillales</taxon>
        <taxon>Paenibacillaceae</taxon>
        <taxon>Paenibacillus</taxon>
    </lineage>
</organism>
<dbReference type="SUPFAM" id="SSF54001">
    <property type="entry name" value="Cysteine proteinases"/>
    <property type="match status" value="1"/>
</dbReference>
<dbReference type="PROSITE" id="PS51781">
    <property type="entry name" value="SH3B"/>
    <property type="match status" value="1"/>
</dbReference>
<sequence length="264" mass="28760">MKKLHIAMQALLSAGLVVGGTVGSAGVADAATAEAVSSVSLRESPSTSSDRIRYVDEGERLVILSEPNDYWYKVRDEDGRVGYVSSSDEYVDIVDSSSADMRTSNASAPSAPVSPASASKLARRIIDAGKEYLGTPYEYGSSRSSTRTFDCSDFVRQAFKDGARIALPSNSRDQGDYVKERGETTTSWSKLKPGDLMFFMSYRGSSASDYKGLTKSKQRITHVSIYLGNGKMLHTYSKDSGGVRIDSIDNKHWEYRFIFGGSAL</sequence>
<reference evidence="8 9" key="1">
    <citation type="submission" date="2019-05" db="EMBL/GenBank/DDBJ databases">
        <authorList>
            <person name="Narsing Rao M.P."/>
            <person name="Li W.J."/>
        </authorList>
    </citation>
    <scope>NUCLEOTIDE SEQUENCE [LARGE SCALE GENOMIC DNA]</scope>
    <source>
        <strain evidence="8 9">SYSU_K30003</strain>
    </source>
</reference>
<dbReference type="OrthoDB" id="9813118at2"/>
<proteinExistence type="inferred from homology"/>
<evidence type="ECO:0000313" key="9">
    <source>
        <dbReference type="Proteomes" id="UP000309676"/>
    </source>
</evidence>
<keyword evidence="3" id="KW-0378">Hydrolase</keyword>
<dbReference type="EMBL" id="VCIW01000001">
    <property type="protein sequence ID" value="TLS54198.1"/>
    <property type="molecule type" value="Genomic_DNA"/>
</dbReference>
<dbReference type="Pfam" id="PF00877">
    <property type="entry name" value="NLPC_P60"/>
    <property type="match status" value="1"/>
</dbReference>
<evidence type="ECO:0000256" key="2">
    <source>
        <dbReference type="ARBA" id="ARBA00022670"/>
    </source>
</evidence>
<keyword evidence="2" id="KW-0645">Protease</keyword>
<evidence type="ECO:0000259" key="6">
    <source>
        <dbReference type="PROSITE" id="PS51781"/>
    </source>
</evidence>
<feature type="signal peptide" evidence="5">
    <location>
        <begin position="1"/>
        <end position="19"/>
    </location>
</feature>
<evidence type="ECO:0000313" key="8">
    <source>
        <dbReference type="EMBL" id="TLS54198.1"/>
    </source>
</evidence>
<dbReference type="GO" id="GO:0008234">
    <property type="term" value="F:cysteine-type peptidase activity"/>
    <property type="evidence" value="ECO:0007669"/>
    <property type="project" value="UniProtKB-KW"/>
</dbReference>
<keyword evidence="5" id="KW-0732">Signal</keyword>
<comment type="similarity">
    <text evidence="1">Belongs to the peptidase C40 family.</text>
</comment>
<dbReference type="InterPro" id="IPR036028">
    <property type="entry name" value="SH3-like_dom_sf"/>
</dbReference>
<dbReference type="Gene3D" id="2.30.30.40">
    <property type="entry name" value="SH3 Domains"/>
    <property type="match status" value="1"/>
</dbReference>
<dbReference type="SUPFAM" id="SSF50044">
    <property type="entry name" value="SH3-domain"/>
    <property type="match status" value="1"/>
</dbReference>
<dbReference type="GO" id="GO:0006508">
    <property type="term" value="P:proteolysis"/>
    <property type="evidence" value="ECO:0007669"/>
    <property type="project" value="UniProtKB-KW"/>
</dbReference>
<comment type="caution">
    <text evidence="8">The sequence shown here is derived from an EMBL/GenBank/DDBJ whole genome shotgun (WGS) entry which is preliminary data.</text>
</comment>
<evidence type="ECO:0000259" key="7">
    <source>
        <dbReference type="PROSITE" id="PS51935"/>
    </source>
</evidence>
<feature type="chain" id="PRO_5039651259" evidence="5">
    <location>
        <begin position="20"/>
        <end position="264"/>
    </location>
</feature>
<dbReference type="AlphaFoldDB" id="A0A5R9GKY4"/>
<feature type="domain" description="NlpC/P60" evidence="7">
    <location>
        <begin position="119"/>
        <end position="264"/>
    </location>
</feature>
<keyword evidence="4" id="KW-0788">Thiol protease</keyword>
<dbReference type="PANTHER" id="PTHR47053">
    <property type="entry name" value="MUREIN DD-ENDOPEPTIDASE MEPH-RELATED"/>
    <property type="match status" value="1"/>
</dbReference>
<evidence type="ECO:0000256" key="1">
    <source>
        <dbReference type="ARBA" id="ARBA00007074"/>
    </source>
</evidence>
<dbReference type="Pfam" id="PF08239">
    <property type="entry name" value="SH3_3"/>
    <property type="match status" value="1"/>
</dbReference>
<evidence type="ECO:0000256" key="4">
    <source>
        <dbReference type="ARBA" id="ARBA00022807"/>
    </source>
</evidence>
<gene>
    <name evidence="8" type="ORF">FE782_02310</name>
</gene>
<dbReference type="InterPro" id="IPR051202">
    <property type="entry name" value="Peptidase_C40"/>
</dbReference>
<accession>A0A5R9GKY4</accession>
<evidence type="ECO:0000256" key="5">
    <source>
        <dbReference type="SAM" id="SignalP"/>
    </source>
</evidence>
<dbReference type="InterPro" id="IPR038765">
    <property type="entry name" value="Papain-like_cys_pep_sf"/>
</dbReference>
<dbReference type="InterPro" id="IPR000064">
    <property type="entry name" value="NLP_P60_dom"/>
</dbReference>
<name>A0A5R9GKY4_9BACL</name>
<dbReference type="PROSITE" id="PS51935">
    <property type="entry name" value="NLPC_P60"/>
    <property type="match status" value="1"/>
</dbReference>
<dbReference type="Gene3D" id="3.90.1720.10">
    <property type="entry name" value="endopeptidase domain like (from Nostoc punctiforme)"/>
    <property type="match status" value="1"/>
</dbReference>
<dbReference type="InterPro" id="IPR003646">
    <property type="entry name" value="SH3-like_bac-type"/>
</dbReference>
<feature type="domain" description="SH3b" evidence="6">
    <location>
        <begin position="28"/>
        <end position="93"/>
    </location>
</feature>
<protein>
    <submittedName>
        <fullName evidence="8">NlpC/P60 family protein</fullName>
    </submittedName>
</protein>
<dbReference type="Proteomes" id="UP000309676">
    <property type="component" value="Unassembled WGS sequence"/>
</dbReference>
<keyword evidence="9" id="KW-1185">Reference proteome</keyword>
<evidence type="ECO:0000256" key="3">
    <source>
        <dbReference type="ARBA" id="ARBA00022801"/>
    </source>
</evidence>